<evidence type="ECO:0000313" key="2">
    <source>
        <dbReference type="EMBL" id="MDQ0374994.1"/>
    </source>
</evidence>
<organism evidence="2 3">
    <name type="scientific">Cellulomonas humilata</name>
    <dbReference type="NCBI Taxonomy" id="144055"/>
    <lineage>
        <taxon>Bacteria</taxon>
        <taxon>Bacillati</taxon>
        <taxon>Actinomycetota</taxon>
        <taxon>Actinomycetes</taxon>
        <taxon>Micrococcales</taxon>
        <taxon>Cellulomonadaceae</taxon>
        <taxon>Cellulomonas</taxon>
    </lineage>
</organism>
<protein>
    <recommendedName>
        <fullName evidence="4">TfoX N-terminal domain-containing protein</fullName>
    </recommendedName>
</protein>
<name>A0ABU0EIH7_9CELL</name>
<comment type="caution">
    <text evidence="2">The sequence shown here is derived from an EMBL/GenBank/DDBJ whole genome shotgun (WGS) entry which is preliminary data.</text>
</comment>
<feature type="region of interest" description="Disordered" evidence="1">
    <location>
        <begin position="105"/>
        <end position="125"/>
    </location>
</feature>
<dbReference type="RefSeq" id="WP_307493810.1">
    <property type="nucleotide sequence ID" value="NZ_JAUSVB010000005.1"/>
</dbReference>
<feature type="compositionally biased region" description="Basic residues" evidence="1">
    <location>
        <begin position="115"/>
        <end position="125"/>
    </location>
</feature>
<evidence type="ECO:0000313" key="3">
    <source>
        <dbReference type="Proteomes" id="UP001239626"/>
    </source>
</evidence>
<sequence>MESDYEAMADDLVARGATRAQMMGRPILKVRSTMFAAHVGGDRLAVKLGRDTDAFAEALALPGAAVWSPGDSGRLFHDWVALPSSLEDEWMRFAEVARVAAAQTSLAIQSERKSPAKSKKGTTGR</sequence>
<evidence type="ECO:0000256" key="1">
    <source>
        <dbReference type="SAM" id="MobiDB-lite"/>
    </source>
</evidence>
<gene>
    <name evidence="2" type="ORF">J2X26_003324</name>
</gene>
<accession>A0ABU0EIH7</accession>
<keyword evidence="3" id="KW-1185">Reference proteome</keyword>
<dbReference type="Proteomes" id="UP001239626">
    <property type="component" value="Unassembled WGS sequence"/>
</dbReference>
<proteinExistence type="predicted"/>
<reference evidence="2 3" key="1">
    <citation type="submission" date="2023-07" db="EMBL/GenBank/DDBJ databases">
        <title>Sorghum-associated microbial communities from plants grown in Nebraska, USA.</title>
        <authorList>
            <person name="Schachtman D."/>
        </authorList>
    </citation>
    <scope>NUCLEOTIDE SEQUENCE [LARGE SCALE GENOMIC DNA]</scope>
    <source>
        <strain evidence="2 3">BE332</strain>
    </source>
</reference>
<evidence type="ECO:0008006" key="4">
    <source>
        <dbReference type="Google" id="ProtNLM"/>
    </source>
</evidence>
<dbReference type="EMBL" id="JAUSVB010000005">
    <property type="protein sequence ID" value="MDQ0374994.1"/>
    <property type="molecule type" value="Genomic_DNA"/>
</dbReference>